<keyword evidence="3" id="KW-1185">Reference proteome</keyword>
<sequence length="82" mass="10027">MRPEIWKRRREDQETKINREEGGRKERQERDRPVREERKITRYRKEIDEGRGKGGTECVRPSHDPIPDAWLTRCKRLERDLG</sequence>
<dbReference type="Proteomes" id="UP001292094">
    <property type="component" value="Unassembled WGS sequence"/>
</dbReference>
<accession>A0AAE1QBM6</accession>
<organism evidence="2 3">
    <name type="scientific">Petrolisthes manimaculis</name>
    <dbReference type="NCBI Taxonomy" id="1843537"/>
    <lineage>
        <taxon>Eukaryota</taxon>
        <taxon>Metazoa</taxon>
        <taxon>Ecdysozoa</taxon>
        <taxon>Arthropoda</taxon>
        <taxon>Crustacea</taxon>
        <taxon>Multicrustacea</taxon>
        <taxon>Malacostraca</taxon>
        <taxon>Eumalacostraca</taxon>
        <taxon>Eucarida</taxon>
        <taxon>Decapoda</taxon>
        <taxon>Pleocyemata</taxon>
        <taxon>Anomura</taxon>
        <taxon>Galatheoidea</taxon>
        <taxon>Porcellanidae</taxon>
        <taxon>Petrolisthes</taxon>
    </lineage>
</organism>
<protein>
    <submittedName>
        <fullName evidence="2">Uncharacterized protein</fullName>
    </submittedName>
</protein>
<name>A0AAE1QBM6_9EUCA</name>
<comment type="caution">
    <text evidence="2">The sequence shown here is derived from an EMBL/GenBank/DDBJ whole genome shotgun (WGS) entry which is preliminary data.</text>
</comment>
<feature type="region of interest" description="Disordered" evidence="1">
    <location>
        <begin position="1"/>
        <end position="66"/>
    </location>
</feature>
<evidence type="ECO:0000256" key="1">
    <source>
        <dbReference type="SAM" id="MobiDB-lite"/>
    </source>
</evidence>
<dbReference type="EMBL" id="JAWZYT010000431">
    <property type="protein sequence ID" value="KAK4323564.1"/>
    <property type="molecule type" value="Genomic_DNA"/>
</dbReference>
<reference evidence="2" key="1">
    <citation type="submission" date="2023-11" db="EMBL/GenBank/DDBJ databases">
        <title>Genome assemblies of two species of porcelain crab, Petrolisthes cinctipes and Petrolisthes manimaculis (Anomura: Porcellanidae).</title>
        <authorList>
            <person name="Angst P."/>
        </authorList>
    </citation>
    <scope>NUCLEOTIDE SEQUENCE</scope>
    <source>
        <strain evidence="2">PB745_02</strain>
        <tissue evidence="2">Gill</tissue>
    </source>
</reference>
<proteinExistence type="predicted"/>
<evidence type="ECO:0000313" key="2">
    <source>
        <dbReference type="EMBL" id="KAK4323564.1"/>
    </source>
</evidence>
<gene>
    <name evidence="2" type="ORF">Pmani_005747</name>
</gene>
<dbReference type="AlphaFoldDB" id="A0AAE1QBM6"/>
<evidence type="ECO:0000313" key="3">
    <source>
        <dbReference type="Proteomes" id="UP001292094"/>
    </source>
</evidence>